<proteinExistence type="predicted"/>
<comment type="caution">
    <text evidence="1">The sequence shown here is derived from an EMBL/GenBank/DDBJ whole genome shotgun (WGS) entry which is preliminary data.</text>
</comment>
<reference evidence="1" key="1">
    <citation type="journal article" date="2020" name="mSystems">
        <title>Genome- and Community-Level Interaction Insights into Carbon Utilization and Element Cycling Functions of Hydrothermarchaeota in Hydrothermal Sediment.</title>
        <authorList>
            <person name="Zhou Z."/>
            <person name="Liu Y."/>
            <person name="Xu W."/>
            <person name="Pan J."/>
            <person name="Luo Z.H."/>
            <person name="Li M."/>
        </authorList>
    </citation>
    <scope>NUCLEOTIDE SEQUENCE</scope>
    <source>
        <strain evidence="1">SpSt-1183</strain>
    </source>
</reference>
<accession>A0A831PMF6</accession>
<dbReference type="Proteomes" id="UP000885648">
    <property type="component" value="Unassembled WGS sequence"/>
</dbReference>
<sequence>MGSTMVLEETLTLNEIDDAEDLVRTLRDAGMTARLSRTTRLDRSLVVTGRVRDFRSLFTGEIGQVADLTLKEEYTHTLADIEKTVESVAAFMAEHPAGVPFPDDAGQDLIRPVMEALEEGDSCESLPDETAEQFVHWIRGLALLQSNGLIEIREDGEMALQRHADPDDLVMSLPFALVYEAEPESLSTHGIRVMMTITSVPVCQVTFGADAIAGMDIDEIDALITDLDIDEEEYDEFRENVSIKMIVVERVLECIEERGTATAMEVYEMMKGELLTTGEGEITLRIDLDYLRDLLADLFKARVVRKSGAAFRIAS</sequence>
<gene>
    <name evidence="1" type="ORF">ENN52_02750</name>
</gene>
<name>A0A831PMF6_9EURY</name>
<organism evidence="1">
    <name type="scientific">Methanofollis liminatans</name>
    <dbReference type="NCBI Taxonomy" id="2201"/>
    <lineage>
        <taxon>Archaea</taxon>
        <taxon>Methanobacteriati</taxon>
        <taxon>Methanobacteriota</taxon>
        <taxon>Stenosarchaea group</taxon>
        <taxon>Methanomicrobia</taxon>
        <taxon>Methanomicrobiales</taxon>
        <taxon>Methanomicrobiaceae</taxon>
        <taxon>Methanofollis</taxon>
    </lineage>
</organism>
<evidence type="ECO:0000313" key="1">
    <source>
        <dbReference type="EMBL" id="HDS63047.1"/>
    </source>
</evidence>
<dbReference type="AlphaFoldDB" id="A0A831PMF6"/>
<dbReference type="EMBL" id="DSBY01000114">
    <property type="protein sequence ID" value="HDS63047.1"/>
    <property type="molecule type" value="Genomic_DNA"/>
</dbReference>
<protein>
    <submittedName>
        <fullName evidence="1">Uncharacterized protein</fullName>
    </submittedName>
</protein>